<dbReference type="GO" id="GO:0008784">
    <property type="term" value="F:alanine racemase activity"/>
    <property type="evidence" value="ECO:0007669"/>
    <property type="project" value="UniProtKB-UniRule"/>
</dbReference>
<dbReference type="InterPro" id="IPR009006">
    <property type="entry name" value="Ala_racemase/Decarboxylase_C"/>
</dbReference>
<dbReference type="Proteomes" id="UP000253490">
    <property type="component" value="Unassembled WGS sequence"/>
</dbReference>
<protein>
    <recommendedName>
        <fullName evidence="4">Alanine racemase</fullName>
        <ecNumber evidence="4">5.1.1.1</ecNumber>
    </recommendedName>
</protein>
<feature type="domain" description="Alanine racemase C-terminal" evidence="7">
    <location>
        <begin position="240"/>
        <end position="364"/>
    </location>
</feature>
<evidence type="ECO:0000256" key="1">
    <source>
        <dbReference type="ARBA" id="ARBA00001933"/>
    </source>
</evidence>
<dbReference type="PANTHER" id="PTHR30511">
    <property type="entry name" value="ALANINE RACEMASE"/>
    <property type="match status" value="1"/>
</dbReference>
<name>A0A366I3R4_9FIRM</name>
<dbReference type="GO" id="GO:0030632">
    <property type="term" value="P:D-alanine biosynthetic process"/>
    <property type="evidence" value="ECO:0007669"/>
    <property type="project" value="UniProtKB-UniRule"/>
</dbReference>
<gene>
    <name evidence="8" type="ORF">DES36_11110</name>
</gene>
<accession>A0A366I3R4</accession>
<comment type="similarity">
    <text evidence="4">Belongs to the alanine racemase family.</text>
</comment>
<dbReference type="GO" id="GO:0005829">
    <property type="term" value="C:cytosol"/>
    <property type="evidence" value="ECO:0007669"/>
    <property type="project" value="TreeGrafter"/>
</dbReference>
<dbReference type="FunFam" id="3.20.20.10:FF:000002">
    <property type="entry name" value="Alanine racemase"/>
    <property type="match status" value="1"/>
</dbReference>
<comment type="function">
    <text evidence="4">Catalyzes the interconversion of L-alanine and D-alanine. May also act on other amino acids.</text>
</comment>
<evidence type="ECO:0000256" key="6">
    <source>
        <dbReference type="PIRSR" id="PIRSR600821-52"/>
    </source>
</evidence>
<dbReference type="InterPro" id="IPR029066">
    <property type="entry name" value="PLP-binding_barrel"/>
</dbReference>
<dbReference type="Pfam" id="PF00842">
    <property type="entry name" value="Ala_racemase_C"/>
    <property type="match status" value="1"/>
</dbReference>
<proteinExistence type="inferred from homology"/>
<dbReference type="GO" id="GO:0009252">
    <property type="term" value="P:peptidoglycan biosynthetic process"/>
    <property type="evidence" value="ECO:0007669"/>
    <property type="project" value="TreeGrafter"/>
</dbReference>
<dbReference type="InterPro" id="IPR000821">
    <property type="entry name" value="Ala_racemase"/>
</dbReference>
<dbReference type="CDD" id="cd00430">
    <property type="entry name" value="PLPDE_III_AR"/>
    <property type="match status" value="1"/>
</dbReference>
<evidence type="ECO:0000313" key="8">
    <source>
        <dbReference type="EMBL" id="RBP62580.1"/>
    </source>
</evidence>
<organism evidence="8 9">
    <name type="scientific">Alkalibaculum bacchi</name>
    <dbReference type="NCBI Taxonomy" id="645887"/>
    <lineage>
        <taxon>Bacteria</taxon>
        <taxon>Bacillati</taxon>
        <taxon>Bacillota</taxon>
        <taxon>Clostridia</taxon>
        <taxon>Eubacteriales</taxon>
        <taxon>Eubacteriaceae</taxon>
        <taxon>Alkalibaculum</taxon>
    </lineage>
</organism>
<dbReference type="EMBL" id="QNRX01000011">
    <property type="protein sequence ID" value="RBP62580.1"/>
    <property type="molecule type" value="Genomic_DNA"/>
</dbReference>
<reference evidence="8 9" key="1">
    <citation type="submission" date="2018-06" db="EMBL/GenBank/DDBJ databases">
        <title>Genomic Encyclopedia of Type Strains, Phase IV (KMG-IV): sequencing the most valuable type-strain genomes for metagenomic binning, comparative biology and taxonomic classification.</title>
        <authorList>
            <person name="Goeker M."/>
        </authorList>
    </citation>
    <scope>NUCLEOTIDE SEQUENCE [LARGE SCALE GENOMIC DNA]</scope>
    <source>
        <strain evidence="8 9">DSM 22112</strain>
    </source>
</reference>
<dbReference type="InterPro" id="IPR001608">
    <property type="entry name" value="Ala_racemase_N"/>
</dbReference>
<dbReference type="HAMAP" id="MF_01201">
    <property type="entry name" value="Ala_racemase"/>
    <property type="match status" value="1"/>
</dbReference>
<sequence length="378" mass="43009">MMPVWCEIRLDYLIDNYNEIKKCVGEQVELMPIIKADAYGHGAIECAKTLVQNGAKRFAVARVDEGIQLRNAGIRCPILILGYISNDEIRELLEWDLTPTVYHIDFARELSKQTAKTVKIHIKLDTGMGRLGFRGIKESVKSIEDIYTMDNLVVEGIYSHFATSDEKDKSYSLSQMESFEEVLKLLTKRRIDIPTKHLSNSAAIMDLPTSQYNIVRPGIILYGMYPSEEVNKEKISLKPVKSFKTRIANLKKIYSGDSVSYGRKYIAEDERLIATLSVGYADGYSRLLSNKGEVLIRGQRAKIVGRICMDQCMVDVTHISQVKVNDEVLLYGPGLPIEELAEKMGTINYEVSCMISPRVPKLYYWKKDFINMDKNLYS</sequence>
<dbReference type="EC" id="5.1.1.1" evidence="4"/>
<dbReference type="Pfam" id="PF01168">
    <property type="entry name" value="Ala_racemase_N"/>
    <property type="match status" value="1"/>
</dbReference>
<keyword evidence="3 4" id="KW-0413">Isomerase</keyword>
<evidence type="ECO:0000256" key="5">
    <source>
        <dbReference type="PIRSR" id="PIRSR600821-50"/>
    </source>
</evidence>
<keyword evidence="9" id="KW-1185">Reference proteome</keyword>
<dbReference type="SMART" id="SM01005">
    <property type="entry name" value="Ala_racemase_C"/>
    <property type="match status" value="1"/>
</dbReference>
<comment type="catalytic activity">
    <reaction evidence="4">
        <text>L-alanine = D-alanine</text>
        <dbReference type="Rhea" id="RHEA:20249"/>
        <dbReference type="ChEBI" id="CHEBI:57416"/>
        <dbReference type="ChEBI" id="CHEBI:57972"/>
        <dbReference type="EC" id="5.1.1.1"/>
    </reaction>
</comment>
<dbReference type="AlphaFoldDB" id="A0A366I3R4"/>
<feature type="active site" description="Proton acceptor; specific for L-alanine" evidence="4">
    <location>
        <position position="261"/>
    </location>
</feature>
<dbReference type="PANTHER" id="PTHR30511:SF0">
    <property type="entry name" value="ALANINE RACEMASE, CATABOLIC-RELATED"/>
    <property type="match status" value="1"/>
</dbReference>
<dbReference type="PRINTS" id="PR00992">
    <property type="entry name" value="ALARACEMASE"/>
</dbReference>
<keyword evidence="2 4" id="KW-0663">Pyridoxal phosphate</keyword>
<comment type="cofactor">
    <cofactor evidence="1 4 5">
        <name>pyridoxal 5'-phosphate</name>
        <dbReference type="ChEBI" id="CHEBI:597326"/>
    </cofactor>
</comment>
<feature type="binding site" evidence="4 6">
    <location>
        <position position="130"/>
    </location>
    <ligand>
        <name>substrate</name>
    </ligand>
</feature>
<dbReference type="RefSeq" id="WP_113920903.1">
    <property type="nucleotide sequence ID" value="NZ_CALNCS010000061.1"/>
</dbReference>
<comment type="pathway">
    <text evidence="4">Amino-acid biosynthesis; D-alanine biosynthesis; D-alanine from L-alanine: step 1/1.</text>
</comment>
<comment type="caution">
    <text evidence="8">The sequence shown here is derived from an EMBL/GenBank/DDBJ whole genome shotgun (WGS) entry which is preliminary data.</text>
</comment>
<dbReference type="GO" id="GO:0030170">
    <property type="term" value="F:pyridoxal phosphate binding"/>
    <property type="evidence" value="ECO:0007669"/>
    <property type="project" value="UniProtKB-UniRule"/>
</dbReference>
<dbReference type="InterPro" id="IPR011079">
    <property type="entry name" value="Ala_racemase_C"/>
</dbReference>
<evidence type="ECO:0000313" key="9">
    <source>
        <dbReference type="Proteomes" id="UP000253490"/>
    </source>
</evidence>
<evidence type="ECO:0000259" key="7">
    <source>
        <dbReference type="SMART" id="SM01005"/>
    </source>
</evidence>
<dbReference type="Gene3D" id="3.20.20.10">
    <property type="entry name" value="Alanine racemase"/>
    <property type="match status" value="1"/>
</dbReference>
<feature type="modified residue" description="N6-(pyridoxal phosphate)lysine" evidence="4 5">
    <location>
        <position position="35"/>
    </location>
</feature>
<evidence type="ECO:0000256" key="2">
    <source>
        <dbReference type="ARBA" id="ARBA00022898"/>
    </source>
</evidence>
<dbReference type="Gene3D" id="2.40.37.10">
    <property type="entry name" value="Lyase, Ornithine Decarboxylase, Chain A, domain 1"/>
    <property type="match status" value="1"/>
</dbReference>
<dbReference type="OrthoDB" id="9813814at2"/>
<dbReference type="UniPathway" id="UPA00042">
    <property type="reaction ID" value="UER00497"/>
</dbReference>
<evidence type="ECO:0000256" key="4">
    <source>
        <dbReference type="HAMAP-Rule" id="MF_01201"/>
    </source>
</evidence>
<dbReference type="NCBIfam" id="TIGR00492">
    <property type="entry name" value="alr"/>
    <property type="match status" value="1"/>
</dbReference>
<feature type="active site" description="Proton acceptor; specific for D-alanine" evidence="4">
    <location>
        <position position="35"/>
    </location>
</feature>
<dbReference type="SUPFAM" id="SSF51419">
    <property type="entry name" value="PLP-binding barrel"/>
    <property type="match status" value="1"/>
</dbReference>
<dbReference type="SUPFAM" id="SSF50621">
    <property type="entry name" value="Alanine racemase C-terminal domain-like"/>
    <property type="match status" value="1"/>
</dbReference>
<feature type="binding site" evidence="4 6">
    <location>
        <position position="309"/>
    </location>
    <ligand>
        <name>substrate</name>
    </ligand>
</feature>
<evidence type="ECO:0000256" key="3">
    <source>
        <dbReference type="ARBA" id="ARBA00023235"/>
    </source>
</evidence>